<dbReference type="SMART" id="SM00448">
    <property type="entry name" value="REC"/>
    <property type="match status" value="1"/>
</dbReference>
<feature type="modified residue" description="4-aspartylphosphate" evidence="2">
    <location>
        <position position="52"/>
    </location>
</feature>
<dbReference type="RefSeq" id="WP_013629610.1">
    <property type="nucleotide sequence ID" value="NC_015174.1"/>
</dbReference>
<keyword evidence="5" id="KW-1185">Reference proteome</keyword>
<dbReference type="InterPro" id="IPR001789">
    <property type="entry name" value="Sig_transdc_resp-reg_receiver"/>
</dbReference>
<gene>
    <name evidence="4" type="ordered locus">Plabr_3293</name>
</gene>
<dbReference type="Pfam" id="PF00072">
    <property type="entry name" value="Response_reg"/>
    <property type="match status" value="1"/>
</dbReference>
<dbReference type="eggNOG" id="COG0784">
    <property type="taxonomic scope" value="Bacteria"/>
</dbReference>
<feature type="domain" description="Response regulatory" evidence="3">
    <location>
        <begin position="2"/>
        <end position="116"/>
    </location>
</feature>
<dbReference type="InterPro" id="IPR011006">
    <property type="entry name" value="CheY-like_superfamily"/>
</dbReference>
<dbReference type="Gene3D" id="3.40.50.2300">
    <property type="match status" value="1"/>
</dbReference>
<dbReference type="Proteomes" id="UP000006860">
    <property type="component" value="Chromosome"/>
</dbReference>
<dbReference type="EMBL" id="CP002546">
    <property type="protein sequence ID" value="ADY60890.1"/>
    <property type="molecule type" value="Genomic_DNA"/>
</dbReference>
<evidence type="ECO:0000313" key="5">
    <source>
        <dbReference type="Proteomes" id="UP000006860"/>
    </source>
</evidence>
<evidence type="ECO:0000313" key="4">
    <source>
        <dbReference type="EMBL" id="ADY60890.1"/>
    </source>
</evidence>
<keyword evidence="1 2" id="KW-0597">Phosphoprotein</keyword>
<reference evidence="5" key="1">
    <citation type="submission" date="2011-02" db="EMBL/GenBank/DDBJ databases">
        <title>The complete genome of Planctomyces brasiliensis DSM 5305.</title>
        <authorList>
            <person name="Lucas S."/>
            <person name="Copeland A."/>
            <person name="Lapidus A."/>
            <person name="Bruce D."/>
            <person name="Goodwin L."/>
            <person name="Pitluck S."/>
            <person name="Kyrpides N."/>
            <person name="Mavromatis K."/>
            <person name="Pagani I."/>
            <person name="Ivanova N."/>
            <person name="Ovchinnikova G."/>
            <person name="Lu M."/>
            <person name="Detter J.C."/>
            <person name="Han C."/>
            <person name="Land M."/>
            <person name="Hauser L."/>
            <person name="Markowitz V."/>
            <person name="Cheng J.-F."/>
            <person name="Hugenholtz P."/>
            <person name="Woyke T."/>
            <person name="Wu D."/>
            <person name="Tindall B."/>
            <person name="Pomrenke H.G."/>
            <person name="Brambilla E."/>
            <person name="Klenk H.-P."/>
            <person name="Eisen J.A."/>
        </authorList>
    </citation>
    <scope>NUCLEOTIDE SEQUENCE [LARGE SCALE GENOMIC DNA]</scope>
    <source>
        <strain evidence="5">ATCC 49424 / DSM 5305 / JCM 21570 / NBRC 103401 / IFAM 1448</strain>
    </source>
</reference>
<evidence type="ECO:0000256" key="2">
    <source>
        <dbReference type="PROSITE-ProRule" id="PRU00169"/>
    </source>
</evidence>
<dbReference type="PROSITE" id="PS50110">
    <property type="entry name" value="RESPONSE_REGULATORY"/>
    <property type="match status" value="1"/>
</dbReference>
<sequence>MKIVVADDLLEMRLYLERLLVNWGHEVLLAVEDGMELVTAAQHHAPELIVTDIDMPNLDGDDAILRVWEFQPVPVILISAFDLPAKLEGHPNLSMLRYLSKPVIQGELRAAVDSFEPEFRCSV</sequence>
<dbReference type="InterPro" id="IPR050595">
    <property type="entry name" value="Bact_response_regulator"/>
</dbReference>
<dbReference type="PANTHER" id="PTHR44591:SF3">
    <property type="entry name" value="RESPONSE REGULATORY DOMAIN-CONTAINING PROTEIN"/>
    <property type="match status" value="1"/>
</dbReference>
<dbReference type="PANTHER" id="PTHR44591">
    <property type="entry name" value="STRESS RESPONSE REGULATOR PROTEIN 1"/>
    <property type="match status" value="1"/>
</dbReference>
<proteinExistence type="predicted"/>
<organism evidence="4 5">
    <name type="scientific">Rubinisphaera brasiliensis (strain ATCC 49424 / DSM 5305 / JCM 21570 / IAM 15109 / NBRC 103401 / IFAM 1448)</name>
    <name type="common">Planctomyces brasiliensis</name>
    <dbReference type="NCBI Taxonomy" id="756272"/>
    <lineage>
        <taxon>Bacteria</taxon>
        <taxon>Pseudomonadati</taxon>
        <taxon>Planctomycetota</taxon>
        <taxon>Planctomycetia</taxon>
        <taxon>Planctomycetales</taxon>
        <taxon>Planctomycetaceae</taxon>
        <taxon>Rubinisphaera</taxon>
    </lineage>
</organism>
<dbReference type="STRING" id="756272.Plabr_3293"/>
<dbReference type="AlphaFoldDB" id="F0SKD3"/>
<dbReference type="HOGENOM" id="CLU_000445_69_9_0"/>
<evidence type="ECO:0000256" key="1">
    <source>
        <dbReference type="ARBA" id="ARBA00022553"/>
    </source>
</evidence>
<accession>F0SKD3</accession>
<dbReference type="GO" id="GO:0000160">
    <property type="term" value="P:phosphorelay signal transduction system"/>
    <property type="evidence" value="ECO:0007669"/>
    <property type="project" value="InterPro"/>
</dbReference>
<dbReference type="SUPFAM" id="SSF52172">
    <property type="entry name" value="CheY-like"/>
    <property type="match status" value="1"/>
</dbReference>
<name>F0SKD3_RUBBR</name>
<dbReference type="KEGG" id="pbs:Plabr_3293"/>
<evidence type="ECO:0000259" key="3">
    <source>
        <dbReference type="PROSITE" id="PS50110"/>
    </source>
</evidence>
<protein>
    <submittedName>
        <fullName evidence="4">Response regulator receiver protein</fullName>
    </submittedName>
</protein>